<feature type="compositionally biased region" description="Polar residues" evidence="1">
    <location>
        <begin position="212"/>
        <end position="223"/>
    </location>
</feature>
<organism evidence="2">
    <name type="scientific">black bullhead herpesvirus</name>
    <dbReference type="NCBI Taxonomy" id="508441"/>
    <lineage>
        <taxon>Viruses</taxon>
        <taxon>Duplodnaviria</taxon>
        <taxon>Heunggongvirae</taxon>
        <taxon>Peploviricota</taxon>
        <taxon>Herviviricetes</taxon>
        <taxon>Herpesvirales</taxon>
        <taxon>Alloherpesviridae</taxon>
        <taxon>Ictavirus</taxon>
        <taxon>Ictavirus ictaluridallo2</taxon>
    </lineage>
</organism>
<keyword evidence="3" id="KW-1185">Reference proteome</keyword>
<feature type="region of interest" description="Disordered" evidence="1">
    <location>
        <begin position="210"/>
        <end position="330"/>
    </location>
</feature>
<feature type="compositionally biased region" description="Basic and acidic residues" evidence="1">
    <location>
        <begin position="1"/>
        <end position="10"/>
    </location>
</feature>
<sequence>MASKRPRDPGDDSSGDEGPSRRPCGRGRYGRYTPTTGGSQEERMRVWAAGTETEPLIINNEAGTPRQPTINLYEEILLGPVAREKGDGDEVGECRRAETSEAPGTSGTSGGRSGPPPLPPLSPPPPPRLVLKRALHITQTQEVTVRYHRANMMYYLDWRRREGPPVGQGLDGRHHGNVYSTSILYSTWGRHRYSGAERRVHLPPLFIPAPSFTPQSTPGDSPASTITISSSEEESEEESSSTLLSPITTPDDSEGSSSSSVIIITSGEESTSSSTPTPSILVAAGEGSSSSPSVIIITSGEESTSSSTSTPSILLISSPSASPGEAPTQE</sequence>
<feature type="region of interest" description="Disordered" evidence="1">
    <location>
        <begin position="1"/>
        <end position="44"/>
    </location>
</feature>
<feature type="compositionally biased region" description="Low complexity" evidence="1">
    <location>
        <begin position="30"/>
        <end position="39"/>
    </location>
</feature>
<dbReference type="Proteomes" id="UP000242696">
    <property type="component" value="Segment"/>
</dbReference>
<evidence type="ECO:0000313" key="3">
    <source>
        <dbReference type="Proteomes" id="UP000242696"/>
    </source>
</evidence>
<feature type="region of interest" description="Disordered" evidence="1">
    <location>
        <begin position="97"/>
        <end position="127"/>
    </location>
</feature>
<feature type="compositionally biased region" description="Low complexity" evidence="1">
    <location>
        <begin position="240"/>
        <end position="279"/>
    </location>
</feature>
<dbReference type="RefSeq" id="YP_009447904.1">
    <property type="nucleotide sequence ID" value="NC_036579.1"/>
</dbReference>
<evidence type="ECO:0000256" key="1">
    <source>
        <dbReference type="SAM" id="MobiDB-lite"/>
    </source>
</evidence>
<reference evidence="2" key="1">
    <citation type="journal article" date="2018" name="Arch. Virol.">
        <title>Complete genome sequence and analysis of ictalurid herpesvirus 2.</title>
        <authorList>
            <person name="Borzak R."/>
            <person name="Haluk T."/>
            <person name="Bartha D."/>
            <person name="Doszpoly A."/>
        </authorList>
    </citation>
    <scope>NUCLEOTIDE SEQUENCE</scope>
    <source>
        <strain evidence="2">760/94</strain>
    </source>
</reference>
<name>A0A2H5AJJ3_9VIRU</name>
<dbReference type="EMBL" id="MG271984">
    <property type="protein sequence ID" value="AUG72326.1"/>
    <property type="molecule type" value="Genomic_DNA"/>
</dbReference>
<feature type="compositionally biased region" description="Low complexity" evidence="1">
    <location>
        <begin position="288"/>
        <end position="322"/>
    </location>
</feature>
<accession>A0A2H5AJJ3</accession>
<dbReference type="GeneID" id="35414724"/>
<proteinExistence type="predicted"/>
<protein>
    <submittedName>
        <fullName evidence="2">ORF101</fullName>
    </submittedName>
</protein>
<feature type="compositionally biased region" description="Pro residues" evidence="1">
    <location>
        <begin position="114"/>
        <end position="127"/>
    </location>
</feature>
<dbReference type="KEGG" id="vg:35414724"/>
<evidence type="ECO:0000313" key="2">
    <source>
        <dbReference type="EMBL" id="AUG72326.1"/>
    </source>
</evidence>